<dbReference type="PANTHER" id="PTHR30086">
    <property type="entry name" value="ARGININE EXPORTER PROTEIN ARGO"/>
    <property type="match status" value="1"/>
</dbReference>
<feature type="transmembrane region" description="Helical" evidence="6">
    <location>
        <begin position="38"/>
        <end position="64"/>
    </location>
</feature>
<evidence type="ECO:0000256" key="5">
    <source>
        <dbReference type="ARBA" id="ARBA00023136"/>
    </source>
</evidence>
<evidence type="ECO:0000256" key="6">
    <source>
        <dbReference type="SAM" id="Phobius"/>
    </source>
</evidence>
<evidence type="ECO:0000313" key="7">
    <source>
        <dbReference type="EMBL" id="GMG84872.1"/>
    </source>
</evidence>
<feature type="transmembrane region" description="Helical" evidence="6">
    <location>
        <begin position="6"/>
        <end position="26"/>
    </location>
</feature>
<dbReference type="InterPro" id="IPR001123">
    <property type="entry name" value="LeuE-type"/>
</dbReference>
<comment type="caution">
    <text evidence="7">The sequence shown here is derived from an EMBL/GenBank/DDBJ whole genome shotgun (WGS) entry which is preliminary data.</text>
</comment>
<keyword evidence="4 6" id="KW-1133">Transmembrane helix</keyword>
<feature type="transmembrane region" description="Helical" evidence="6">
    <location>
        <begin position="145"/>
        <end position="169"/>
    </location>
</feature>
<sequence>MPWTEILAAWAVFGANILSPGPNVFNTIAISLGAGRRAALAIVAAIAIGVACWAAAALLGAAVAFRRLPLLEPLLGCLGGALLLRFAWRYLCRARAWQASVGPAREISPREAFLTTLAVLATNPKALTTWLVLISIFPAGTASPGAIAVMIAGSVAVASLGHLAYALAFSTRAAARAYARIGHWILAGVALFFASLGTGLLWRNLPLLVGGAGQG</sequence>
<evidence type="ECO:0000313" key="8">
    <source>
        <dbReference type="Proteomes" id="UP001239909"/>
    </source>
</evidence>
<dbReference type="PANTHER" id="PTHR30086:SF20">
    <property type="entry name" value="ARGININE EXPORTER PROTEIN ARGO-RELATED"/>
    <property type="match status" value="1"/>
</dbReference>
<evidence type="ECO:0000256" key="2">
    <source>
        <dbReference type="ARBA" id="ARBA00022475"/>
    </source>
</evidence>
<protein>
    <recommendedName>
        <fullName evidence="9">Lysine transporter LysE</fullName>
    </recommendedName>
</protein>
<evidence type="ECO:0000256" key="1">
    <source>
        <dbReference type="ARBA" id="ARBA00004651"/>
    </source>
</evidence>
<dbReference type="Proteomes" id="UP001239909">
    <property type="component" value="Unassembled WGS sequence"/>
</dbReference>
<keyword evidence="5 6" id="KW-0472">Membrane</keyword>
<feature type="transmembrane region" description="Helical" evidence="6">
    <location>
        <begin position="112"/>
        <end position="139"/>
    </location>
</feature>
<gene>
    <name evidence="7" type="ORF">LNKW23_40880</name>
</gene>
<keyword evidence="2" id="KW-1003">Cell membrane</keyword>
<feature type="transmembrane region" description="Helical" evidence="6">
    <location>
        <begin position="181"/>
        <end position="202"/>
    </location>
</feature>
<organism evidence="7 8">
    <name type="scientific">Paralimibaculum aggregatum</name>
    <dbReference type="NCBI Taxonomy" id="3036245"/>
    <lineage>
        <taxon>Bacteria</taxon>
        <taxon>Pseudomonadati</taxon>
        <taxon>Pseudomonadota</taxon>
        <taxon>Alphaproteobacteria</taxon>
        <taxon>Rhodobacterales</taxon>
        <taxon>Paracoccaceae</taxon>
        <taxon>Paralimibaculum</taxon>
    </lineage>
</organism>
<accession>A0ABQ6LNS5</accession>
<keyword evidence="8" id="KW-1185">Reference proteome</keyword>
<dbReference type="Pfam" id="PF01810">
    <property type="entry name" value="LysE"/>
    <property type="match status" value="1"/>
</dbReference>
<dbReference type="EMBL" id="BSYI01000045">
    <property type="protein sequence ID" value="GMG84872.1"/>
    <property type="molecule type" value="Genomic_DNA"/>
</dbReference>
<name>A0ABQ6LNS5_9RHOB</name>
<feature type="transmembrane region" description="Helical" evidence="6">
    <location>
        <begin position="70"/>
        <end position="91"/>
    </location>
</feature>
<reference evidence="7 8" key="1">
    <citation type="submission" date="2023-04" db="EMBL/GenBank/DDBJ databases">
        <title>Marinoamorphus aggregata gen. nov., sp. Nov., isolate from tissue of brittle star Ophioplocus japonicus.</title>
        <authorList>
            <person name="Kawano K."/>
            <person name="Sawayama S."/>
            <person name="Nakagawa S."/>
        </authorList>
    </citation>
    <scope>NUCLEOTIDE SEQUENCE [LARGE SCALE GENOMIC DNA]</scope>
    <source>
        <strain evidence="7 8">NKW23</strain>
    </source>
</reference>
<comment type="subcellular location">
    <subcellularLocation>
        <location evidence="1">Cell membrane</location>
        <topology evidence="1">Multi-pass membrane protein</topology>
    </subcellularLocation>
</comment>
<evidence type="ECO:0000256" key="4">
    <source>
        <dbReference type="ARBA" id="ARBA00022989"/>
    </source>
</evidence>
<keyword evidence="3 6" id="KW-0812">Transmembrane</keyword>
<evidence type="ECO:0008006" key="9">
    <source>
        <dbReference type="Google" id="ProtNLM"/>
    </source>
</evidence>
<proteinExistence type="predicted"/>
<dbReference type="RefSeq" id="WP_285674033.1">
    <property type="nucleotide sequence ID" value="NZ_BSYI01000045.1"/>
</dbReference>
<evidence type="ECO:0000256" key="3">
    <source>
        <dbReference type="ARBA" id="ARBA00022692"/>
    </source>
</evidence>